<keyword evidence="8" id="KW-0963">Cytoplasm</keyword>
<keyword evidence="2 8" id="KW-0444">Lipid biosynthesis</keyword>
<dbReference type="PANTHER" id="PTHR20863">
    <property type="entry name" value="ACYL CARRIER PROTEIN"/>
    <property type="match status" value="1"/>
</dbReference>
<dbReference type="InterPro" id="IPR006162">
    <property type="entry name" value="Ppantetheine_attach_site"/>
</dbReference>
<proteinExistence type="inferred from homology"/>
<dbReference type="Pfam" id="PF00550">
    <property type="entry name" value="PP-binding"/>
    <property type="match status" value="1"/>
</dbReference>
<evidence type="ECO:0000256" key="9">
    <source>
        <dbReference type="NCBIfam" id="TIGR00517"/>
    </source>
</evidence>
<evidence type="ECO:0000313" key="12">
    <source>
        <dbReference type="EMBL" id="AKQ33551.1"/>
    </source>
</evidence>
<evidence type="ECO:0000259" key="11">
    <source>
        <dbReference type="PROSITE" id="PS50075"/>
    </source>
</evidence>
<gene>
    <name evidence="8 12" type="primary">acpP</name>
    <name evidence="12" type="ORF">CleRT_07190</name>
</gene>
<dbReference type="RefSeq" id="WP_048875142.1">
    <property type="nucleotide sequence ID" value="NZ_CP011126.1"/>
</dbReference>
<dbReference type="PROSITE" id="PS50075">
    <property type="entry name" value="CARRIER"/>
    <property type="match status" value="1"/>
</dbReference>
<keyword evidence="4 8" id="KW-0276">Fatty acid metabolism</keyword>
<evidence type="ECO:0000256" key="10">
    <source>
        <dbReference type="RuleBase" id="RU003545"/>
    </source>
</evidence>
<keyword evidence="5 8" id="KW-0443">Lipid metabolism</keyword>
<keyword evidence="3 8" id="KW-0597">Phosphoprotein</keyword>
<protein>
    <recommendedName>
        <fullName evidence="8 9">Acyl carrier protein</fullName>
        <shortName evidence="8">ACP</shortName>
    </recommendedName>
</protein>
<dbReference type="Gene3D" id="1.10.1200.10">
    <property type="entry name" value="ACP-like"/>
    <property type="match status" value="1"/>
</dbReference>
<evidence type="ECO:0000256" key="1">
    <source>
        <dbReference type="ARBA" id="ARBA00022450"/>
    </source>
</evidence>
<comment type="pathway">
    <text evidence="7">Glycolipid biosynthesis; KDO(2)-lipid A biosynthesis.</text>
</comment>
<dbReference type="NCBIfam" id="NF002150">
    <property type="entry name" value="PRK00982.1-4"/>
    <property type="match status" value="1"/>
</dbReference>
<dbReference type="HAMAP" id="MF_01217">
    <property type="entry name" value="Acyl_carrier"/>
    <property type="match status" value="1"/>
</dbReference>
<comment type="subcellular location">
    <subcellularLocation>
        <location evidence="8">Cytoplasm</location>
    </subcellularLocation>
</comment>
<keyword evidence="6 8" id="KW-0275">Fatty acid biosynthesis</keyword>
<organism evidence="12 13">
    <name type="scientific">Candidatus Coxiella mudrowiae</name>
    <dbReference type="NCBI Taxonomy" id="2054173"/>
    <lineage>
        <taxon>Bacteria</taxon>
        <taxon>Pseudomonadati</taxon>
        <taxon>Pseudomonadota</taxon>
        <taxon>Gammaproteobacteria</taxon>
        <taxon>Legionellales</taxon>
        <taxon>Coxiellaceae</taxon>
        <taxon>Coxiella</taxon>
    </lineage>
</organism>
<dbReference type="InterPro" id="IPR036736">
    <property type="entry name" value="ACP-like_sf"/>
</dbReference>
<name>A0ABM5UUA2_9COXI</name>
<keyword evidence="13" id="KW-1185">Reference proteome</keyword>
<comment type="function">
    <text evidence="8 10">Carrier of the growing fatty acid chain in fatty acid biosynthesis.</text>
</comment>
<evidence type="ECO:0000256" key="4">
    <source>
        <dbReference type="ARBA" id="ARBA00022832"/>
    </source>
</evidence>
<comment type="PTM">
    <text evidence="8">4'-phosphopantetheine is transferred from CoA to a specific serine of apo-ACP by AcpS. This modification is essential for activity because fatty acids are bound in thioester linkage to the sulfhydryl of the prosthetic group.</text>
</comment>
<reference evidence="12 13" key="1">
    <citation type="journal article" date="2015" name="Genome Biol. Evol.">
        <title>Distinctive Genome Reduction Rates Revealed by Genomic Analyses of Two Coxiella-Like Endosymbionts in Ticks.</title>
        <authorList>
            <person name="Gottlieb Y."/>
            <person name="Lalzar I."/>
            <person name="Klasson L."/>
        </authorList>
    </citation>
    <scope>NUCLEOTIDE SEQUENCE [LARGE SCALE GENOMIC DNA]</scope>
    <source>
        <strain evidence="12 13">CRt</strain>
    </source>
</reference>
<evidence type="ECO:0000256" key="6">
    <source>
        <dbReference type="ARBA" id="ARBA00023160"/>
    </source>
</evidence>
<comment type="PTM">
    <text evidence="10">4'-phosphopantetheine is transferred from CoA to a specific serine of apo-ACP by acpS.</text>
</comment>
<dbReference type="SUPFAM" id="SSF47336">
    <property type="entry name" value="ACP-like"/>
    <property type="match status" value="1"/>
</dbReference>
<feature type="modified residue" description="O-(pantetheine 4'-phosphoryl)serine" evidence="8">
    <location>
        <position position="37"/>
    </location>
</feature>
<comment type="pathway">
    <text evidence="8 10">Lipid metabolism; fatty acid biosynthesis.</text>
</comment>
<evidence type="ECO:0000313" key="13">
    <source>
        <dbReference type="Proteomes" id="UP000063965"/>
    </source>
</evidence>
<keyword evidence="1 8" id="KW-0596">Phosphopantetheine</keyword>
<dbReference type="InterPro" id="IPR009081">
    <property type="entry name" value="PP-bd_ACP"/>
</dbReference>
<evidence type="ECO:0000256" key="2">
    <source>
        <dbReference type="ARBA" id="ARBA00022516"/>
    </source>
</evidence>
<evidence type="ECO:0000256" key="3">
    <source>
        <dbReference type="ARBA" id="ARBA00022553"/>
    </source>
</evidence>
<dbReference type="PROSITE" id="PS00012">
    <property type="entry name" value="PHOSPHOPANTETHEINE"/>
    <property type="match status" value="1"/>
</dbReference>
<comment type="similarity">
    <text evidence="8">Belongs to the acyl carrier protein (ACP) family.</text>
</comment>
<feature type="domain" description="Carrier" evidence="11">
    <location>
        <begin position="2"/>
        <end position="77"/>
    </location>
</feature>
<dbReference type="NCBIfam" id="NF002148">
    <property type="entry name" value="PRK00982.1-2"/>
    <property type="match status" value="1"/>
</dbReference>
<accession>A0ABM5UUA2</accession>
<dbReference type="PANTHER" id="PTHR20863:SF76">
    <property type="entry name" value="CARRIER DOMAIN-CONTAINING PROTEIN"/>
    <property type="match status" value="1"/>
</dbReference>
<evidence type="ECO:0000256" key="7">
    <source>
        <dbReference type="ARBA" id="ARBA00024328"/>
    </source>
</evidence>
<dbReference type="NCBIfam" id="NF002151">
    <property type="entry name" value="PRK00982.1-5"/>
    <property type="match status" value="1"/>
</dbReference>
<sequence>MATVEERVKKIIIEQLGVKEEEVTNDASFVDDLGADSLDTVELVMALEEQFDTEIPDEEAEKITTVQQAIDYIKSHSASESTD</sequence>
<evidence type="ECO:0000256" key="5">
    <source>
        <dbReference type="ARBA" id="ARBA00023098"/>
    </source>
</evidence>
<dbReference type="NCBIfam" id="TIGR00517">
    <property type="entry name" value="acyl_carrier"/>
    <property type="match status" value="1"/>
</dbReference>
<evidence type="ECO:0000256" key="8">
    <source>
        <dbReference type="HAMAP-Rule" id="MF_01217"/>
    </source>
</evidence>
<dbReference type="EMBL" id="CP011126">
    <property type="protein sequence ID" value="AKQ33551.1"/>
    <property type="molecule type" value="Genomic_DNA"/>
</dbReference>
<dbReference type="Proteomes" id="UP000063965">
    <property type="component" value="Chromosome"/>
</dbReference>
<dbReference type="NCBIfam" id="NF002149">
    <property type="entry name" value="PRK00982.1-3"/>
    <property type="match status" value="1"/>
</dbReference>
<dbReference type="InterPro" id="IPR003231">
    <property type="entry name" value="ACP"/>
</dbReference>